<dbReference type="EMBL" id="LHQR01000070">
    <property type="protein sequence ID" value="KXG45596.1"/>
    <property type="molecule type" value="Genomic_DNA"/>
</dbReference>
<reference evidence="4 5" key="1">
    <citation type="journal article" date="2016" name="BMC Genomics">
        <title>Genome sequencing and secondary metabolism of the postharvest pathogen Penicillium griseofulvum.</title>
        <authorList>
            <person name="Banani H."/>
            <person name="Marcet-Houben M."/>
            <person name="Ballester A.R."/>
            <person name="Abbruscato P."/>
            <person name="Gonzalez-Candelas L."/>
            <person name="Gabaldon T."/>
            <person name="Spadaro D."/>
        </authorList>
    </citation>
    <scope>NUCLEOTIDE SEQUENCE [LARGE SCALE GENOMIC DNA]</scope>
    <source>
        <strain evidence="4 5">PG3</strain>
    </source>
</reference>
<keyword evidence="2" id="KW-0520">NAD</keyword>
<evidence type="ECO:0000259" key="3">
    <source>
        <dbReference type="Pfam" id="PF00171"/>
    </source>
</evidence>
<dbReference type="InterPro" id="IPR016163">
    <property type="entry name" value="Ald_DH_C"/>
</dbReference>
<dbReference type="Pfam" id="PF00171">
    <property type="entry name" value="Aldedh"/>
    <property type="match status" value="1"/>
</dbReference>
<evidence type="ECO:0000256" key="2">
    <source>
        <dbReference type="ARBA" id="ARBA00023027"/>
    </source>
</evidence>
<evidence type="ECO:0000313" key="5">
    <source>
        <dbReference type="Proteomes" id="UP000070168"/>
    </source>
</evidence>
<keyword evidence="5" id="KW-1185">Reference proteome</keyword>
<dbReference type="Gene3D" id="3.40.605.10">
    <property type="entry name" value="Aldehyde Dehydrogenase, Chain A, domain 1"/>
    <property type="match status" value="1"/>
</dbReference>
<organism evidence="4 5">
    <name type="scientific">Penicillium patulum</name>
    <name type="common">Penicillium griseofulvum</name>
    <dbReference type="NCBI Taxonomy" id="5078"/>
    <lineage>
        <taxon>Eukaryota</taxon>
        <taxon>Fungi</taxon>
        <taxon>Dikarya</taxon>
        <taxon>Ascomycota</taxon>
        <taxon>Pezizomycotina</taxon>
        <taxon>Eurotiomycetes</taxon>
        <taxon>Eurotiomycetidae</taxon>
        <taxon>Eurotiales</taxon>
        <taxon>Aspergillaceae</taxon>
        <taxon>Penicillium</taxon>
    </lineage>
</organism>
<dbReference type="OrthoDB" id="310895at2759"/>
<dbReference type="PANTHER" id="PTHR43720:SF2">
    <property type="entry name" value="2-AMINOMUCONIC SEMIALDEHYDE DEHYDROGENASE"/>
    <property type="match status" value="1"/>
</dbReference>
<sequence length="504" mass="55700">MDSLHYIWELDTMARAIHYNSDPANPPFLAQNFIEGKFLDLEHTPEWINSVCPRSGNLLMEVPVSPENVVDYAVTVADQAFKAWSTTTPQQRSELLLRIAYLLEYKKDMFTVWESITQGKKLARAQFEVDCSIEQFRYFAKFILQDETSAAHVNRGVEETTLTFEHRVPVGVYALITSSNMPLYLLTSQIAACLAFGCTGVAKPSEHTSMTAFMFARVLHDAEVPPGVMNIIFGNGSVTGASLVASPLVKGVSFNGSNLTAIQIRQNTAADIHKRLSFELRGNSPVLVFGDVDVDDAVSTAAGAAFNNTGQLCLSGSRIYVHRSIYNMFVAKLVRHVRDYYWAARDLGPVVSLEHYNRVRAHLIQAREMCASFEIGSIPPVNPARGFWIHPTVLTNVPTNSALAHAEIFGPVTIVYQFEAEDEVIELCNDNLNGKGAVVLTHDLSRMRRIGESLDADLTWGNCSLGRELGAGLNDTKASGVGKEGGERARDAFTRIRRVHLPAY</sequence>
<dbReference type="Proteomes" id="UP000070168">
    <property type="component" value="Unassembled WGS sequence"/>
</dbReference>
<comment type="caution">
    <text evidence="4">The sequence shown here is derived from an EMBL/GenBank/DDBJ whole genome shotgun (WGS) entry which is preliminary data.</text>
</comment>
<dbReference type="InterPro" id="IPR015590">
    <property type="entry name" value="Aldehyde_DH_dom"/>
</dbReference>
<dbReference type="OMA" id="QYDNAGQ"/>
<name>A0A135L9H4_PENPA</name>
<proteinExistence type="inferred from homology"/>
<evidence type="ECO:0000256" key="1">
    <source>
        <dbReference type="ARBA" id="ARBA00009986"/>
    </source>
</evidence>
<dbReference type="GeneID" id="63706376"/>
<dbReference type="InterPro" id="IPR016162">
    <property type="entry name" value="Ald_DH_N"/>
</dbReference>
<dbReference type="STRING" id="5078.A0A135L9H4"/>
<dbReference type="GO" id="GO:0016620">
    <property type="term" value="F:oxidoreductase activity, acting on the aldehyde or oxo group of donors, NAD or NADP as acceptor"/>
    <property type="evidence" value="ECO:0007669"/>
    <property type="project" value="InterPro"/>
</dbReference>
<dbReference type="Gene3D" id="3.40.309.10">
    <property type="entry name" value="Aldehyde Dehydrogenase, Chain A, domain 2"/>
    <property type="match status" value="1"/>
</dbReference>
<dbReference type="InterPro" id="IPR016161">
    <property type="entry name" value="Ald_DH/histidinol_DH"/>
</dbReference>
<protein>
    <submittedName>
        <fullName evidence="4">Aldehyde/histidinol dehydrogenase</fullName>
    </submittedName>
</protein>
<gene>
    <name evidence="4" type="ORF">PGRI_033630</name>
</gene>
<dbReference type="SUPFAM" id="SSF53720">
    <property type="entry name" value="ALDH-like"/>
    <property type="match status" value="1"/>
</dbReference>
<dbReference type="PANTHER" id="PTHR43720">
    <property type="entry name" value="2-AMINOMUCONIC SEMIALDEHYDE DEHYDROGENASE"/>
    <property type="match status" value="1"/>
</dbReference>
<dbReference type="AlphaFoldDB" id="A0A135L9H4"/>
<dbReference type="RefSeq" id="XP_040644132.1">
    <property type="nucleotide sequence ID" value="XM_040791076.1"/>
</dbReference>
<evidence type="ECO:0000313" key="4">
    <source>
        <dbReference type="EMBL" id="KXG45596.1"/>
    </source>
</evidence>
<comment type="similarity">
    <text evidence="1">Belongs to the aldehyde dehydrogenase family.</text>
</comment>
<feature type="domain" description="Aldehyde dehydrogenase" evidence="3">
    <location>
        <begin position="46"/>
        <end position="499"/>
    </location>
</feature>
<accession>A0A135L9H4</accession>